<evidence type="ECO:0000313" key="3">
    <source>
        <dbReference type="EMBL" id="GHH81610.1"/>
    </source>
</evidence>
<dbReference type="EMBL" id="BNBO01000053">
    <property type="protein sequence ID" value="GHH81610.1"/>
    <property type="molecule type" value="Genomic_DNA"/>
</dbReference>
<dbReference type="GO" id="GO:0016787">
    <property type="term" value="F:hydrolase activity"/>
    <property type="evidence" value="ECO:0007669"/>
    <property type="project" value="InterPro"/>
</dbReference>
<dbReference type="GO" id="GO:0004386">
    <property type="term" value="F:helicase activity"/>
    <property type="evidence" value="ECO:0007669"/>
    <property type="project" value="UniProtKB-KW"/>
</dbReference>
<keyword evidence="4" id="KW-1185">Reference proteome</keyword>
<dbReference type="InterPro" id="IPR027417">
    <property type="entry name" value="P-loop_NTPase"/>
</dbReference>
<dbReference type="SMART" id="SM00487">
    <property type="entry name" value="DEXDc"/>
    <property type="match status" value="1"/>
</dbReference>
<dbReference type="Pfam" id="PF04851">
    <property type="entry name" value="ResIII"/>
    <property type="match status" value="1"/>
</dbReference>
<keyword evidence="3" id="KW-0347">Helicase</keyword>
<dbReference type="Pfam" id="PF03457">
    <property type="entry name" value="HA"/>
    <property type="match status" value="2"/>
</dbReference>
<dbReference type="GO" id="GO:0005524">
    <property type="term" value="F:ATP binding"/>
    <property type="evidence" value="ECO:0007669"/>
    <property type="project" value="InterPro"/>
</dbReference>
<organism evidence="3 4">
    <name type="scientific">Kitasatospora indigofera</name>
    <dbReference type="NCBI Taxonomy" id="67307"/>
    <lineage>
        <taxon>Bacteria</taxon>
        <taxon>Bacillati</taxon>
        <taxon>Actinomycetota</taxon>
        <taxon>Actinomycetes</taxon>
        <taxon>Kitasatosporales</taxon>
        <taxon>Streptomycetaceae</taxon>
        <taxon>Kitasatospora</taxon>
    </lineage>
</organism>
<dbReference type="Proteomes" id="UP000617734">
    <property type="component" value="Unassembled WGS sequence"/>
</dbReference>
<dbReference type="PROSITE" id="PS51192">
    <property type="entry name" value="HELICASE_ATP_BIND_1"/>
    <property type="match status" value="1"/>
</dbReference>
<dbReference type="AlphaFoldDB" id="A0A919L1Q2"/>
<dbReference type="InterPro" id="IPR005114">
    <property type="entry name" value="Helicase_assoc"/>
</dbReference>
<dbReference type="PANTHER" id="PTHR47396">
    <property type="entry name" value="TYPE I RESTRICTION ENZYME ECOKI R PROTEIN"/>
    <property type="match status" value="1"/>
</dbReference>
<dbReference type="InterPro" id="IPR014001">
    <property type="entry name" value="Helicase_ATP-bd"/>
</dbReference>
<proteinExistence type="predicted"/>
<dbReference type="GO" id="GO:0003677">
    <property type="term" value="F:DNA binding"/>
    <property type="evidence" value="ECO:0007669"/>
    <property type="project" value="InterPro"/>
</dbReference>
<dbReference type="SMART" id="SM00490">
    <property type="entry name" value="HELICc"/>
    <property type="match status" value="1"/>
</dbReference>
<evidence type="ECO:0000256" key="1">
    <source>
        <dbReference type="SAM" id="MobiDB-lite"/>
    </source>
</evidence>
<feature type="compositionally biased region" description="Basic and acidic residues" evidence="1">
    <location>
        <begin position="805"/>
        <end position="817"/>
    </location>
</feature>
<evidence type="ECO:0000313" key="4">
    <source>
        <dbReference type="Proteomes" id="UP000617734"/>
    </source>
</evidence>
<reference evidence="3" key="1">
    <citation type="journal article" date="2014" name="Int. J. Syst. Evol. Microbiol.">
        <title>Complete genome sequence of Corynebacterium casei LMG S-19264T (=DSM 44701T), isolated from a smear-ripened cheese.</title>
        <authorList>
            <consortium name="US DOE Joint Genome Institute (JGI-PGF)"/>
            <person name="Walter F."/>
            <person name="Albersmeier A."/>
            <person name="Kalinowski J."/>
            <person name="Ruckert C."/>
        </authorList>
    </citation>
    <scope>NUCLEOTIDE SEQUENCE</scope>
    <source>
        <strain evidence="3">JCM 4646</strain>
    </source>
</reference>
<dbReference type="Gene3D" id="3.40.50.300">
    <property type="entry name" value="P-loop containing nucleotide triphosphate hydrolases"/>
    <property type="match status" value="2"/>
</dbReference>
<accession>A0A919L1Q2</accession>
<gene>
    <name evidence="3" type="ORF">GCM10018781_64630</name>
</gene>
<dbReference type="PANTHER" id="PTHR47396:SF1">
    <property type="entry name" value="ATP-DEPENDENT HELICASE IRC3-RELATED"/>
    <property type="match status" value="1"/>
</dbReference>
<keyword evidence="3" id="KW-0378">Hydrolase</keyword>
<keyword evidence="3" id="KW-0547">Nucleotide-binding</keyword>
<name>A0A919L1Q2_9ACTN</name>
<dbReference type="InterPro" id="IPR050742">
    <property type="entry name" value="Helicase_Restrict-Modif_Enz"/>
</dbReference>
<dbReference type="InterPro" id="IPR001650">
    <property type="entry name" value="Helicase_C-like"/>
</dbReference>
<feature type="domain" description="Helicase ATP-binding" evidence="2">
    <location>
        <begin position="39"/>
        <end position="227"/>
    </location>
</feature>
<keyword evidence="3" id="KW-0067">ATP-binding</keyword>
<dbReference type="RefSeq" id="WP_190214462.1">
    <property type="nucleotide sequence ID" value="NZ_BNBO01000053.1"/>
</dbReference>
<dbReference type="SUPFAM" id="SSF52540">
    <property type="entry name" value="P-loop containing nucleoside triphosphate hydrolases"/>
    <property type="match status" value="1"/>
</dbReference>
<dbReference type="InterPro" id="IPR006935">
    <property type="entry name" value="Helicase/UvrB_N"/>
</dbReference>
<sequence>MSVVKPGLLAVEATRGVTLRGHQEEALAAIVRGLTLRPGQVAPNGLRVTVQMATGTGKSYVGAVAGQRLAPRGVVLVVVPTLNLLLQMMGSWREAGRAGEMHAVCSLMQKELPAGVLASTSGLIVGGWIAKAARGRRPLTLFATYASVGAVRDAYAYWAREKQELLPELDLMVCDEAHRSSGSVEKSWTVVHDQAQIPAARRCYMTATPRIWAPPTRMLKAREGAHQPLPEELAVSMDDVGVYGPHVFSLGLAESIEKSLLAPFEVVVLELRDPLADRDAAGRQPVPWGAGVGEAQDGSADEVPAEHLAAMQAGLLKVAAERGLKRTITFHNRTLEARYFSETLNQTVERLHFQNPEKYPEEIWAQWLSGEHSVDFREEVIGEFGQDEEDDGLSYRVISQCKIMGEGVDIPNADSILLMGRGSMVDIVQAVGRALRMKPGEGKMASLVVPVFLKPGEKPGDILESDSYGGLVKILTALRSHDTRMVEALAVPQKSGKRTTGRNAEAAFAPGEGGASGSGGTSGAGAFTLPVRFESDPGDDVLALFIASRVLTSETQLWREAIGHVRHWFKETGGLDVPYSALVGENQNFPLGKWLSDRRAENAAGELASWRVTQLDGFGMIWSVSDARFEAGLDWARVWAKDHAGSLAAPARASVGGYAIGTWLSELRAAAQVPAGESGALAAERRRALEEIDPWWCPAWPITWQRTYATARQWWLESDGRVDWAQLPAETVFEGEQLGRWVQAQCAGFPGLEEDQKDLLAAIGIEEDADLVAAKAAAEAKPTISRADRFQQGLAALATFVERERHPRVPRPHKEPLETMEAGPGGEEQVVVSHFALGTWLNNQKARRAKLSPGQLAQLAEHGVEWA</sequence>
<feature type="region of interest" description="Disordered" evidence="1">
    <location>
        <begin position="805"/>
        <end position="824"/>
    </location>
</feature>
<dbReference type="GO" id="GO:0005829">
    <property type="term" value="C:cytosol"/>
    <property type="evidence" value="ECO:0007669"/>
    <property type="project" value="TreeGrafter"/>
</dbReference>
<dbReference type="GeneID" id="95356752"/>
<reference evidence="3" key="2">
    <citation type="submission" date="2020-09" db="EMBL/GenBank/DDBJ databases">
        <authorList>
            <person name="Sun Q."/>
            <person name="Ohkuma M."/>
        </authorList>
    </citation>
    <scope>NUCLEOTIDE SEQUENCE</scope>
    <source>
        <strain evidence="3">JCM 4646</strain>
    </source>
</reference>
<evidence type="ECO:0000259" key="2">
    <source>
        <dbReference type="PROSITE" id="PS51192"/>
    </source>
</evidence>
<protein>
    <submittedName>
        <fullName evidence="3">Helicase</fullName>
    </submittedName>
</protein>
<comment type="caution">
    <text evidence="3">The sequence shown here is derived from an EMBL/GenBank/DDBJ whole genome shotgun (WGS) entry which is preliminary data.</text>
</comment>